<accession>A0A6P7TB53</accession>
<dbReference type="PANTHER" id="PTHR24179">
    <property type="entry name" value="PROTEIN PHOSPHATASE 1 REGULATORY SUBUNIT 12"/>
    <property type="match status" value="1"/>
</dbReference>
<feature type="compositionally biased region" description="Polar residues" evidence="3">
    <location>
        <begin position="728"/>
        <end position="751"/>
    </location>
</feature>
<dbReference type="Proteomes" id="UP000515154">
    <property type="component" value="Linkage group LG18"/>
</dbReference>
<feature type="region of interest" description="Disordered" evidence="3">
    <location>
        <begin position="441"/>
        <end position="545"/>
    </location>
</feature>
<feature type="compositionally biased region" description="Basic and acidic residues" evidence="3">
    <location>
        <begin position="782"/>
        <end position="803"/>
    </location>
</feature>
<feature type="compositionally biased region" description="Basic and acidic residues" evidence="3">
    <location>
        <begin position="321"/>
        <end position="330"/>
    </location>
</feature>
<feature type="repeat" description="ANK" evidence="2">
    <location>
        <begin position="140"/>
        <end position="172"/>
    </location>
</feature>
<feature type="repeat" description="ANK" evidence="2">
    <location>
        <begin position="236"/>
        <end position="268"/>
    </location>
</feature>
<dbReference type="GO" id="GO:0017020">
    <property type="term" value="F:myosin phosphatase regulator activity"/>
    <property type="evidence" value="ECO:0007669"/>
    <property type="project" value="TreeGrafter"/>
</dbReference>
<feature type="repeat" description="ANK" evidence="2">
    <location>
        <begin position="269"/>
        <end position="301"/>
    </location>
</feature>
<feature type="region of interest" description="Disordered" evidence="3">
    <location>
        <begin position="887"/>
        <end position="930"/>
    </location>
</feature>
<evidence type="ECO:0000313" key="7">
    <source>
        <dbReference type="RefSeq" id="XP_036366789.1"/>
    </source>
</evidence>
<keyword evidence="2" id="KW-0040">ANK repeat</keyword>
<dbReference type="InterPro" id="IPR002110">
    <property type="entry name" value="Ankyrin_rpt"/>
</dbReference>
<feature type="region of interest" description="Disordered" evidence="3">
    <location>
        <begin position="321"/>
        <end position="358"/>
    </location>
</feature>
<feature type="compositionally biased region" description="Polar residues" evidence="3">
    <location>
        <begin position="806"/>
        <end position="824"/>
    </location>
</feature>
<dbReference type="GO" id="GO:0005737">
    <property type="term" value="C:cytoplasm"/>
    <property type="evidence" value="ECO:0007669"/>
    <property type="project" value="TreeGrafter"/>
</dbReference>
<feature type="compositionally biased region" description="Low complexity" evidence="3">
    <location>
        <begin position="674"/>
        <end position="685"/>
    </location>
</feature>
<feature type="compositionally biased region" description="Polar residues" evidence="3">
    <location>
        <begin position="444"/>
        <end position="464"/>
    </location>
</feature>
<evidence type="ECO:0000313" key="6">
    <source>
        <dbReference type="RefSeq" id="XP_036366788.1"/>
    </source>
</evidence>
<feature type="compositionally biased region" description="Polar residues" evidence="3">
    <location>
        <begin position="593"/>
        <end position="602"/>
    </location>
</feature>
<dbReference type="InterPro" id="IPR051226">
    <property type="entry name" value="PP1_Regulatory_Subunit"/>
</dbReference>
<gene>
    <name evidence="5 6 7" type="primary">LOC115221503</name>
</gene>
<dbReference type="RefSeq" id="XP_036366789.1">
    <property type="nucleotide sequence ID" value="XM_036510896.1"/>
</dbReference>
<dbReference type="SMART" id="SM00248">
    <property type="entry name" value="ANK"/>
    <property type="match status" value="5"/>
</dbReference>
<proteinExistence type="predicted"/>
<keyword evidence="4" id="KW-1185">Reference proteome</keyword>
<dbReference type="AlphaFoldDB" id="A0A6P7TB53"/>
<feature type="compositionally biased region" description="Polar residues" evidence="3">
    <location>
        <begin position="761"/>
        <end position="779"/>
    </location>
</feature>
<feature type="compositionally biased region" description="Low complexity" evidence="3">
    <location>
        <begin position="526"/>
        <end position="536"/>
    </location>
</feature>
<keyword evidence="1" id="KW-0677">Repeat</keyword>
<feature type="compositionally biased region" description="Basic and acidic residues" evidence="3">
    <location>
        <begin position="465"/>
        <end position="477"/>
    </location>
</feature>
<feature type="compositionally biased region" description="Low complexity" evidence="3">
    <location>
        <begin position="619"/>
        <end position="634"/>
    </location>
</feature>
<evidence type="ECO:0000256" key="3">
    <source>
        <dbReference type="SAM" id="MobiDB-lite"/>
    </source>
</evidence>
<dbReference type="RefSeq" id="XP_036366788.1">
    <property type="nucleotide sequence ID" value="XM_036510895.1"/>
</dbReference>
<feature type="compositionally biased region" description="Polar residues" evidence="3">
    <location>
        <begin position="483"/>
        <end position="504"/>
    </location>
</feature>
<dbReference type="SUPFAM" id="SSF48403">
    <property type="entry name" value="Ankyrin repeat"/>
    <property type="match status" value="1"/>
</dbReference>
<feature type="compositionally biased region" description="Polar residues" evidence="3">
    <location>
        <begin position="609"/>
        <end position="618"/>
    </location>
</feature>
<feature type="repeat" description="ANK" evidence="2">
    <location>
        <begin position="107"/>
        <end position="139"/>
    </location>
</feature>
<feature type="compositionally biased region" description="Low complexity" evidence="3">
    <location>
        <begin position="505"/>
        <end position="517"/>
    </location>
</feature>
<feature type="compositionally biased region" description="Low complexity" evidence="3">
    <location>
        <begin position="342"/>
        <end position="358"/>
    </location>
</feature>
<feature type="compositionally biased region" description="Polar residues" evidence="3">
    <location>
        <begin position="858"/>
        <end position="872"/>
    </location>
</feature>
<dbReference type="PRINTS" id="PR01415">
    <property type="entry name" value="ANKYRIN"/>
</dbReference>
<protein>
    <submittedName>
        <fullName evidence="5 6">Protein phosphatase 1 regulatory subunit 12A isoform X1</fullName>
    </submittedName>
</protein>
<dbReference type="Gene3D" id="1.25.40.20">
    <property type="entry name" value="Ankyrin repeat-containing domain"/>
    <property type="match status" value="2"/>
</dbReference>
<dbReference type="KEGG" id="osn:115221503"/>
<evidence type="ECO:0000256" key="2">
    <source>
        <dbReference type="PROSITE-ProRule" id="PRU00023"/>
    </source>
</evidence>
<dbReference type="PANTHER" id="PTHR24179:SF29">
    <property type="entry name" value="LD46604P"/>
    <property type="match status" value="1"/>
</dbReference>
<feature type="compositionally biased region" description="Low complexity" evidence="3">
    <location>
        <begin position="698"/>
        <end position="710"/>
    </location>
</feature>
<evidence type="ECO:0000256" key="1">
    <source>
        <dbReference type="ARBA" id="ARBA00022737"/>
    </source>
</evidence>
<dbReference type="PROSITE" id="PS50297">
    <property type="entry name" value="ANK_REP_REGION"/>
    <property type="match status" value="2"/>
</dbReference>
<dbReference type="GO" id="GO:0004857">
    <property type="term" value="F:enzyme inhibitor activity"/>
    <property type="evidence" value="ECO:0007669"/>
    <property type="project" value="TreeGrafter"/>
</dbReference>
<sequence length="971" mass="107035">MEHYDLVAEIAVVEKMSPVERLVHARKRRAHQLKQYRRYEKKLDKEFAKKRKPNSYSSSKKLTRTYNKRGVDFADNIKLLEAAARNDVDEVQELLMNNVNPDLTNEDGLTALHQCCIDESKKLMQLLLDFGANINARDSELWTPMHAAATCGHIRLCEILIHYNADLLAVNADGNMPYDICDDEDTLDLIENEMARRGITQEEIDETREAKERQMYNDLVEHVKQGKNLQDIRDHNGVTPLHIAAANGYLEVAKYLLDHKVPVNSRDDESWEPIHAAACWQESLMLDLLVEYGADIDSKTKKNDTPFDICDDPDIKQKILDMKDEQENQKRRSSGSVRKTNRPNNRSSSSSPTNCLLTSNNSFSDKALFRASLRRSSMRGEKSALFMKEAKEEAAHFGVIDLNSSNHIAEEDDDDDDEEDDYLGVTSVDDVELIMDDMKENKVPQLSGSVSQKSYQNGDTTNESNRLKSSDSFHSKISEVVLMTQSRSQGRDSTTVGSLSNRNKPTVTSPSNTSTVNIPRQAPLTNSKESINSSKNSLKDSKKSIPLETNIDHAIKQVGSKSPDVSTLAKRFDTMSSYTNDSKPLETVLGRPVTNSNQSSKTSLKENRNPSAEVSQRKNSSNNIAASQSSENSSTVNWTLQVNKSANNSLKRQSNKKMVNGAELNEKSSSQSGKKAAPVKTPAAPSDKSESTKEPIPASRSAASKSSNISTPALSNSRLKDDKHGNSVKGSTNSDAASSKASNFGTSSTSRPIDVRIPFRNTDNTPSVPKGNDSANTQFEKGGGRDSKRKEKDSKSVHLEEKLPTNIPNELDNSSRPIPTSDTEGTPAVAKGLPQLEQRYPTNRTAGCTLSDLKRQRQANYNRRGSNGSGASTERLALTGENAKTILPNLPGNPSAHMQSNWQERHDSPALSSKFPAHAPGSADPTPATIGNYSTWSSSMSNGNDTITKYSAPSTVQVVGDEEKKCCCVIM</sequence>
<dbReference type="Pfam" id="PF12796">
    <property type="entry name" value="Ank_2"/>
    <property type="match status" value="2"/>
</dbReference>
<feature type="region of interest" description="Disordered" evidence="3">
    <location>
        <begin position="576"/>
        <end position="873"/>
    </location>
</feature>
<feature type="compositionally biased region" description="Polar residues" evidence="3">
    <location>
        <begin position="635"/>
        <end position="652"/>
    </location>
</feature>
<name>A0A6P7TB53_9MOLL</name>
<organism evidence="4 5">
    <name type="scientific">Octopus sinensis</name>
    <name type="common">East Asian common octopus</name>
    <dbReference type="NCBI Taxonomy" id="2607531"/>
    <lineage>
        <taxon>Eukaryota</taxon>
        <taxon>Metazoa</taxon>
        <taxon>Spiralia</taxon>
        <taxon>Lophotrochozoa</taxon>
        <taxon>Mollusca</taxon>
        <taxon>Cephalopoda</taxon>
        <taxon>Coleoidea</taxon>
        <taxon>Octopodiformes</taxon>
        <taxon>Octopoda</taxon>
        <taxon>Incirrata</taxon>
        <taxon>Octopodidae</taxon>
        <taxon>Octopus</taxon>
    </lineage>
</organism>
<dbReference type="RefSeq" id="XP_029647560.1">
    <property type="nucleotide sequence ID" value="XM_029791700.2"/>
</dbReference>
<reference evidence="5 6" key="1">
    <citation type="submission" date="2025-08" db="UniProtKB">
        <authorList>
            <consortium name="RefSeq"/>
        </authorList>
    </citation>
    <scope>IDENTIFICATION</scope>
</reference>
<dbReference type="FunFam" id="1.25.40.20:FF:000198">
    <property type="entry name" value="Myosin binding subunit, isoform P"/>
    <property type="match status" value="1"/>
</dbReference>
<dbReference type="InterPro" id="IPR036770">
    <property type="entry name" value="Ankyrin_rpt-contain_sf"/>
</dbReference>
<evidence type="ECO:0000313" key="5">
    <source>
        <dbReference type="RefSeq" id="XP_029647560.1"/>
    </source>
</evidence>
<dbReference type="PROSITE" id="PS50088">
    <property type="entry name" value="ANK_REPEAT"/>
    <property type="match status" value="4"/>
</dbReference>
<evidence type="ECO:0000313" key="4">
    <source>
        <dbReference type="Proteomes" id="UP000515154"/>
    </source>
</evidence>